<evidence type="ECO:0000313" key="3">
    <source>
        <dbReference type="Proteomes" id="UP000177122"/>
    </source>
</evidence>
<dbReference type="EMBL" id="MHLI01000021">
    <property type="protein sequence ID" value="OGZ04777.1"/>
    <property type="molecule type" value="Genomic_DNA"/>
</dbReference>
<evidence type="ECO:0008006" key="4">
    <source>
        <dbReference type="Google" id="ProtNLM"/>
    </source>
</evidence>
<comment type="caution">
    <text evidence="2">The sequence shown here is derived from an EMBL/GenBank/DDBJ whole genome shotgun (WGS) entry which is preliminary data.</text>
</comment>
<dbReference type="SUPFAM" id="SSF53474">
    <property type="entry name" value="alpha/beta-Hydrolases"/>
    <property type="match status" value="1"/>
</dbReference>
<dbReference type="Proteomes" id="UP000177122">
    <property type="component" value="Unassembled WGS sequence"/>
</dbReference>
<proteinExistence type="predicted"/>
<dbReference type="AlphaFoldDB" id="A0A1G2CU51"/>
<keyword evidence="1" id="KW-0472">Membrane</keyword>
<protein>
    <recommendedName>
        <fullName evidence="4">Serine aminopeptidase S33 domain-containing protein</fullName>
    </recommendedName>
</protein>
<name>A0A1G2CU51_9BACT</name>
<accession>A0A1G2CU51</accession>
<evidence type="ECO:0000313" key="2">
    <source>
        <dbReference type="EMBL" id="OGZ04777.1"/>
    </source>
</evidence>
<organism evidence="2 3">
    <name type="scientific">Candidatus Lloydbacteria bacterium RIFCSPHIGHO2_01_FULL_49_22</name>
    <dbReference type="NCBI Taxonomy" id="1798658"/>
    <lineage>
        <taxon>Bacteria</taxon>
        <taxon>Candidatus Lloydiibacteriota</taxon>
    </lineage>
</organism>
<reference evidence="2 3" key="1">
    <citation type="journal article" date="2016" name="Nat. Commun.">
        <title>Thousands of microbial genomes shed light on interconnected biogeochemical processes in an aquifer system.</title>
        <authorList>
            <person name="Anantharaman K."/>
            <person name="Brown C.T."/>
            <person name="Hug L.A."/>
            <person name="Sharon I."/>
            <person name="Castelle C.J."/>
            <person name="Probst A.J."/>
            <person name="Thomas B.C."/>
            <person name="Singh A."/>
            <person name="Wilkins M.J."/>
            <person name="Karaoz U."/>
            <person name="Brodie E.L."/>
            <person name="Williams K.H."/>
            <person name="Hubbard S.S."/>
            <person name="Banfield J.F."/>
        </authorList>
    </citation>
    <scope>NUCLEOTIDE SEQUENCE [LARGE SCALE GENOMIC DNA]</scope>
</reference>
<feature type="transmembrane region" description="Helical" evidence="1">
    <location>
        <begin position="12"/>
        <end position="33"/>
    </location>
</feature>
<evidence type="ECO:0000256" key="1">
    <source>
        <dbReference type="SAM" id="Phobius"/>
    </source>
</evidence>
<dbReference type="Gene3D" id="3.40.50.1820">
    <property type="entry name" value="alpha/beta hydrolase"/>
    <property type="match status" value="1"/>
</dbReference>
<dbReference type="PANTHER" id="PTHR12277:SF79">
    <property type="entry name" value="XAA-PRO DIPEPTIDYL-PEPTIDASE-RELATED"/>
    <property type="match status" value="1"/>
</dbReference>
<dbReference type="PANTHER" id="PTHR12277">
    <property type="entry name" value="ALPHA/BETA HYDROLASE DOMAIN-CONTAINING PROTEIN"/>
    <property type="match status" value="1"/>
</dbReference>
<keyword evidence="1" id="KW-0812">Transmembrane</keyword>
<sequence>MRIFPDLSVRSIGLMVVRVVLIAYVVYGALLILRQDALLYFPDQIPFEDCTWFADASHVDEAGTRGYFFKNGTSTKLVVLYHGNAGRACDRGYYRTALEHAGYSWLFVEYGGYAGDGKKTNTASVLRDAEHVVSWIRRQEFTSVAVIGESVGSGPASYHASLAEVDKLILITPFVDMTSVARSYFPIYPIALMLRDDFDNGAWAAHAKRVLVIHGTADTIIPFSFGKALFDILPQEQKELLVLPGTDHNDAPALFQTQSTIMKFLQEE</sequence>
<dbReference type="InterPro" id="IPR029058">
    <property type="entry name" value="AB_hydrolase_fold"/>
</dbReference>
<keyword evidence="1" id="KW-1133">Transmembrane helix</keyword>
<gene>
    <name evidence="2" type="ORF">A2845_06270</name>
</gene>